<evidence type="ECO:0000256" key="2">
    <source>
        <dbReference type="ARBA" id="ARBA00023315"/>
    </source>
</evidence>
<dbReference type="OrthoDB" id="9803233at2"/>
<dbReference type="GO" id="GO:0016747">
    <property type="term" value="F:acyltransferase activity, transferring groups other than amino-acyl groups"/>
    <property type="evidence" value="ECO:0007669"/>
    <property type="project" value="InterPro"/>
</dbReference>
<proteinExistence type="predicted"/>
<sequence>MPVVSEIRLDDLRGPEIAALLQEHLDDMKLHSPPESIHALDLEKLRRPEITFWSLWQDGELLGCGALKRLDATQGEIKSMRTSHRHRRKGVAATMLQHILDEAKQRGYQRLSLETGSPAAFAPARELYARFGFRYCGPFADYVDDPYSVFMTREL</sequence>
<organism evidence="4 5">
    <name type="scientific">Dyella jiangningensis</name>
    <dbReference type="NCBI Taxonomy" id="1379159"/>
    <lineage>
        <taxon>Bacteria</taxon>
        <taxon>Pseudomonadati</taxon>
        <taxon>Pseudomonadota</taxon>
        <taxon>Gammaproteobacteria</taxon>
        <taxon>Lysobacterales</taxon>
        <taxon>Rhodanobacteraceae</taxon>
        <taxon>Dyella</taxon>
    </lineage>
</organism>
<evidence type="ECO:0000313" key="4">
    <source>
        <dbReference type="EMBL" id="RAO77136.1"/>
    </source>
</evidence>
<dbReference type="PANTHER" id="PTHR43877:SF5">
    <property type="entry name" value="BLL8307 PROTEIN"/>
    <property type="match status" value="1"/>
</dbReference>
<gene>
    <name evidence="4" type="ORF">CA260_04380</name>
</gene>
<dbReference type="PROSITE" id="PS51186">
    <property type="entry name" value="GNAT"/>
    <property type="match status" value="1"/>
</dbReference>
<dbReference type="Gene3D" id="3.40.630.30">
    <property type="match status" value="1"/>
</dbReference>
<dbReference type="Proteomes" id="UP000248926">
    <property type="component" value="Unassembled WGS sequence"/>
</dbReference>
<accession>A0A328P9N9</accession>
<dbReference type="EMBL" id="NFZS01000001">
    <property type="protein sequence ID" value="RAO77136.1"/>
    <property type="molecule type" value="Genomic_DNA"/>
</dbReference>
<keyword evidence="1 4" id="KW-0808">Transferase</keyword>
<dbReference type="InterPro" id="IPR050832">
    <property type="entry name" value="Bact_Acetyltransf"/>
</dbReference>
<dbReference type="InterPro" id="IPR016181">
    <property type="entry name" value="Acyl_CoA_acyltransferase"/>
</dbReference>
<evidence type="ECO:0000259" key="3">
    <source>
        <dbReference type="PROSITE" id="PS51186"/>
    </source>
</evidence>
<dbReference type="InterPro" id="IPR000182">
    <property type="entry name" value="GNAT_dom"/>
</dbReference>
<reference evidence="4 5" key="1">
    <citation type="journal article" date="2018" name="Genet. Mol. Biol.">
        <title>The genome sequence of Dyella jiangningensis FCAV SCS01 from a lignocellulose-decomposing microbial consortium metagenome reveals potential for biotechnological applications.</title>
        <authorList>
            <person name="Desiderato J.G."/>
            <person name="Alvarenga D.O."/>
            <person name="Constancio M.T.L."/>
            <person name="Alves L.M.C."/>
            <person name="Varani A.M."/>
        </authorList>
    </citation>
    <scope>NUCLEOTIDE SEQUENCE [LARGE SCALE GENOMIC DNA]</scope>
    <source>
        <strain evidence="4 5">FCAV SCS01</strain>
    </source>
</reference>
<comment type="caution">
    <text evidence="4">The sequence shown here is derived from an EMBL/GenBank/DDBJ whole genome shotgun (WGS) entry which is preliminary data.</text>
</comment>
<keyword evidence="2" id="KW-0012">Acyltransferase</keyword>
<dbReference type="AlphaFoldDB" id="A0A328P9N9"/>
<dbReference type="Pfam" id="PF00583">
    <property type="entry name" value="Acetyltransf_1"/>
    <property type="match status" value="1"/>
</dbReference>
<evidence type="ECO:0000256" key="1">
    <source>
        <dbReference type="ARBA" id="ARBA00022679"/>
    </source>
</evidence>
<feature type="domain" description="N-acetyltransferase" evidence="3">
    <location>
        <begin position="7"/>
        <end position="155"/>
    </location>
</feature>
<dbReference type="SUPFAM" id="SSF55729">
    <property type="entry name" value="Acyl-CoA N-acyltransferases (Nat)"/>
    <property type="match status" value="1"/>
</dbReference>
<protein>
    <submittedName>
        <fullName evidence="4">GNAT family N-acetyltransferase</fullName>
    </submittedName>
</protein>
<dbReference type="PANTHER" id="PTHR43877">
    <property type="entry name" value="AMINOALKYLPHOSPHONATE N-ACETYLTRANSFERASE-RELATED-RELATED"/>
    <property type="match status" value="1"/>
</dbReference>
<keyword evidence="5" id="KW-1185">Reference proteome</keyword>
<dbReference type="CDD" id="cd04301">
    <property type="entry name" value="NAT_SF"/>
    <property type="match status" value="1"/>
</dbReference>
<dbReference type="RefSeq" id="WP_111981198.1">
    <property type="nucleotide sequence ID" value="NZ_NFZS01000001.1"/>
</dbReference>
<name>A0A328P9N9_9GAMM</name>
<evidence type="ECO:0000313" key="5">
    <source>
        <dbReference type="Proteomes" id="UP000248926"/>
    </source>
</evidence>